<reference evidence="2" key="1">
    <citation type="submission" date="2011-11" db="EMBL/GenBank/DDBJ databases">
        <title>Complete sequence of Paenibacillus terrae HPL-003.</title>
        <authorList>
            <person name="Shin S.H."/>
            <person name="Kim S."/>
            <person name="Kim J.Y."/>
        </authorList>
    </citation>
    <scope>NUCLEOTIDE SEQUENCE [LARGE SCALE GENOMIC DNA]</scope>
    <source>
        <strain evidence="2">HPL-003</strain>
    </source>
</reference>
<protein>
    <submittedName>
        <fullName evidence="1">Uncharacterized protein</fullName>
    </submittedName>
</protein>
<accession>G7VV79</accession>
<reference evidence="1 2" key="3">
    <citation type="journal article" date="2012" name="J. Bacteriol.">
        <title>Genome Sequence of Paenibacillus terrae HPL-003, a Xylanase-Producing Bacterium Isolated from Soil Found in Forest Residue.</title>
        <authorList>
            <person name="Shin S.H."/>
            <person name="Kim S."/>
            <person name="Kim J.Y."/>
            <person name="Song H.Y."/>
            <person name="Cho S.J."/>
            <person name="Kim D.R."/>
            <person name="Lee K.I."/>
            <person name="Lim H.K."/>
            <person name="Park N.J."/>
            <person name="Hwang I.T."/>
            <person name="Yang K.S."/>
        </authorList>
    </citation>
    <scope>NUCLEOTIDE SEQUENCE [LARGE SCALE GENOMIC DNA]</scope>
    <source>
        <strain evidence="1 2">HPL-003</strain>
    </source>
</reference>
<dbReference type="AlphaFoldDB" id="G7VV79"/>
<dbReference type="Pfam" id="PF19668">
    <property type="entry name" value="DUF6171"/>
    <property type="match status" value="1"/>
</dbReference>
<reference key="2">
    <citation type="submission" date="2011-11" db="EMBL/GenBank/DDBJ databases">
        <authorList>
            <person name="Shin S.H."/>
            <person name="Kim S."/>
            <person name="Kim J.Y."/>
        </authorList>
    </citation>
    <scope>NUCLEOTIDE SEQUENCE</scope>
    <source>
        <strain>HPL-003</strain>
    </source>
</reference>
<dbReference type="HOGENOM" id="CLU_180015_0_0_9"/>
<dbReference type="KEGG" id="pta:HPL003_24290"/>
<gene>
    <name evidence="1" type="ordered locus">HPL003_24290</name>
</gene>
<organism evidence="1 2">
    <name type="scientific">Paenibacillus terrae (strain HPL-003)</name>
    <dbReference type="NCBI Taxonomy" id="985665"/>
    <lineage>
        <taxon>Bacteria</taxon>
        <taxon>Bacillati</taxon>
        <taxon>Bacillota</taxon>
        <taxon>Bacilli</taxon>
        <taxon>Bacillales</taxon>
        <taxon>Paenibacillaceae</taxon>
        <taxon>Paenibacillus</taxon>
    </lineage>
</organism>
<dbReference type="EMBL" id="CP003107">
    <property type="protein sequence ID" value="AET61576.1"/>
    <property type="molecule type" value="Genomic_DNA"/>
</dbReference>
<dbReference type="InterPro" id="IPR046169">
    <property type="entry name" value="DUF6171"/>
</dbReference>
<sequence length="95" mass="10442">MMKGITAPNTCKGCERDIAISEEQITRIINNMRPRMECVTDDVYEARLLACSQCDELMGGHTCSISGSIVRVRALAVNQNCPGYSGSRWQGTSLK</sequence>
<evidence type="ECO:0000313" key="2">
    <source>
        <dbReference type="Proteomes" id="UP000005876"/>
    </source>
</evidence>
<name>G7VV79_PAETH</name>
<evidence type="ECO:0000313" key="1">
    <source>
        <dbReference type="EMBL" id="AET61576.1"/>
    </source>
</evidence>
<dbReference type="STRING" id="985665.HPL003_24290"/>
<proteinExistence type="predicted"/>
<dbReference type="eggNOG" id="ENOG50339RX">
    <property type="taxonomic scope" value="Bacteria"/>
</dbReference>
<dbReference type="Proteomes" id="UP000005876">
    <property type="component" value="Chromosome"/>
</dbReference>